<dbReference type="SUPFAM" id="SSF56112">
    <property type="entry name" value="Protein kinase-like (PK-like)"/>
    <property type="match status" value="1"/>
</dbReference>
<proteinExistence type="predicted"/>
<dbReference type="Gene3D" id="1.10.510.10">
    <property type="entry name" value="Transferase(Phosphotransferase) domain 1"/>
    <property type="match status" value="3"/>
</dbReference>
<dbReference type="SMART" id="SM00220">
    <property type="entry name" value="S_TKc"/>
    <property type="match status" value="1"/>
</dbReference>
<dbReference type="PANTHER" id="PTHR24058:SF17">
    <property type="entry name" value="HOMEODOMAIN INTERACTING PROTEIN KINASE, ISOFORM D"/>
    <property type="match status" value="1"/>
</dbReference>
<accession>A0A061J522</accession>
<dbReference type="PANTHER" id="PTHR24058">
    <property type="entry name" value="DUAL SPECIFICITY PROTEIN KINASE"/>
    <property type="match status" value="1"/>
</dbReference>
<gene>
    <name evidence="7" type="ORF">TRSC58_02304</name>
</gene>
<evidence type="ECO:0000256" key="5">
    <source>
        <dbReference type="ARBA" id="ARBA00022840"/>
    </source>
</evidence>
<reference evidence="7 8" key="1">
    <citation type="submission" date="2013-07" db="EMBL/GenBank/DDBJ databases">
        <authorList>
            <person name="Stoco P.H."/>
            <person name="Wagner G."/>
            <person name="Gerber A."/>
            <person name="Zaha A."/>
            <person name="Thompson C."/>
            <person name="Bartholomeu D.C."/>
            <person name="Luckemeyer D.D."/>
            <person name="Bahia D."/>
            <person name="Loreto E."/>
            <person name="Prestes E.B."/>
            <person name="Lima F.M."/>
            <person name="Rodrigues-Luiz G."/>
            <person name="Vallejo G.A."/>
            <person name="Filho J.F."/>
            <person name="Monteiro K.M."/>
            <person name="Tyler K.M."/>
            <person name="de Almeida L.G."/>
            <person name="Ortiz M.F."/>
            <person name="Siervo M.A."/>
            <person name="de Moraes M.H."/>
            <person name="Cunha O.L."/>
            <person name="Mendonca-Neto R."/>
            <person name="Silva R."/>
            <person name="Teixeira S.M."/>
            <person name="Murta S.M."/>
            <person name="Sincero T.C."/>
            <person name="Mendes T.A."/>
            <person name="Urmenyi T.P."/>
            <person name="Silva V.G."/>
            <person name="da Rocha W.D."/>
            <person name="Andersson B."/>
            <person name="Romanha A.J."/>
            <person name="Steindel M."/>
            <person name="de Vasconcelos A.T."/>
            <person name="Grisard E.C."/>
        </authorList>
    </citation>
    <scope>NUCLEOTIDE SEQUENCE [LARGE SCALE GENOMIC DNA]</scope>
    <source>
        <strain evidence="7 8">SC58</strain>
    </source>
</reference>
<dbReference type="Gene3D" id="3.30.200.20">
    <property type="entry name" value="Phosphorylase Kinase, domain 1"/>
    <property type="match status" value="2"/>
</dbReference>
<organism evidence="7 8">
    <name type="scientific">Trypanosoma rangeli SC58</name>
    <dbReference type="NCBI Taxonomy" id="429131"/>
    <lineage>
        <taxon>Eukaryota</taxon>
        <taxon>Discoba</taxon>
        <taxon>Euglenozoa</taxon>
        <taxon>Kinetoplastea</taxon>
        <taxon>Metakinetoplastina</taxon>
        <taxon>Trypanosomatida</taxon>
        <taxon>Trypanosomatidae</taxon>
        <taxon>Trypanosoma</taxon>
        <taxon>Herpetosoma</taxon>
    </lineage>
</organism>
<dbReference type="Proteomes" id="UP000031737">
    <property type="component" value="Unassembled WGS sequence"/>
</dbReference>
<evidence type="ECO:0000256" key="2">
    <source>
        <dbReference type="ARBA" id="ARBA00022679"/>
    </source>
</evidence>
<dbReference type="EMBL" id="AUPL01002304">
    <property type="protein sequence ID" value="ESL09969.1"/>
    <property type="molecule type" value="Genomic_DNA"/>
</dbReference>
<feature type="domain" description="Protein kinase" evidence="6">
    <location>
        <begin position="233"/>
        <end position="790"/>
    </location>
</feature>
<keyword evidence="8" id="KW-1185">Reference proteome</keyword>
<evidence type="ECO:0000256" key="3">
    <source>
        <dbReference type="ARBA" id="ARBA00022741"/>
    </source>
</evidence>
<comment type="caution">
    <text evidence="7">The sequence shown here is derived from an EMBL/GenBank/DDBJ whole genome shotgun (WGS) entry which is preliminary data.</text>
</comment>
<dbReference type="InterPro" id="IPR050494">
    <property type="entry name" value="Ser_Thr_dual-spec_kinase"/>
</dbReference>
<dbReference type="GO" id="GO:0004713">
    <property type="term" value="F:protein tyrosine kinase activity"/>
    <property type="evidence" value="ECO:0007669"/>
    <property type="project" value="TreeGrafter"/>
</dbReference>
<dbReference type="VEuPathDB" id="TriTrypDB:TRSC58_02304"/>
<evidence type="ECO:0000313" key="8">
    <source>
        <dbReference type="Proteomes" id="UP000031737"/>
    </source>
</evidence>
<dbReference type="GO" id="GO:0005524">
    <property type="term" value="F:ATP binding"/>
    <property type="evidence" value="ECO:0007669"/>
    <property type="project" value="UniProtKB-KW"/>
</dbReference>
<evidence type="ECO:0000259" key="6">
    <source>
        <dbReference type="PROSITE" id="PS50011"/>
    </source>
</evidence>
<sequence>MGSLLLLTMTGTPHGYYSFGSWRSMQHPNKQVVPVVSPLLSSFSTHNHDSRQSSLSLNMDPHILFLMKRRPLLQTTLFAEFSYRKIYQKMRQQQQHVPRSGASGHGNGLTWAPFTCEEIPNKEESSQKESNMAADVTITSVEIDLPTGPAAAESVTDFNPTAGELVELAPERVVSSTPLLGAGEATVTVYRRPLTRLHSCKKKVHTIDGNTRCVDNEEDDLVVYVGMIIMGWLEVVDLLGAGTFGQVFLCKDLRISDGHFLHPSEIEGEDFQYWQCSHEYIPFSDPSLMPTHSSLVAVKVVKSRELFEQQSILEAEMLVYIGAQVADKQQTPGAEVSEGIGKGPSAMEPPESDARCQYVAHIFAHGVCYGHHCIVMERYGANLFEYVQSRDFKGLPMYQIQAIGRKILLALTLLHEECHVVHGDIKPENVLLTLDSCFSTPTVHSITAADTGGGCMGHDGGVSCGSRMTSEASSLLLCPSARVSLKHKLSDASASNTMGSSLLAPVPFRMRHYVSVGKNQSTPHDKELLGEGEGGVEDAAQGAQKVTLPSLKIKLIDFSSSFYVGAGIYTYVQSRYYRAPEVIVGAGYGPPIDIWSTGCLLAELLLGLPLLPGSSDFHQLYLMEEMLGPLPPELLQRGKQTADYYLVEHTESGGGVSVSGGSPNTGGNAAEGVSPFRLFREDEYRARHEDAPPVEWRCYFQYRTLAELLRNCMLSMEEKQIALGGLFPLAVGEPTEDMAPEAAGQQRPIKAIVDEMMQQRFWLYDLLKKMLHGDPSRRPTAHEALSHPFFMHTPNYMKPYVFVTE</sequence>
<dbReference type="InterPro" id="IPR011009">
    <property type="entry name" value="Kinase-like_dom_sf"/>
</dbReference>
<evidence type="ECO:0000256" key="1">
    <source>
        <dbReference type="ARBA" id="ARBA00022527"/>
    </source>
</evidence>
<keyword evidence="2" id="KW-0808">Transferase</keyword>
<keyword evidence="5" id="KW-0067">ATP-binding</keyword>
<evidence type="ECO:0000313" key="7">
    <source>
        <dbReference type="EMBL" id="ESL09969.1"/>
    </source>
</evidence>
<evidence type="ECO:0000256" key="4">
    <source>
        <dbReference type="ARBA" id="ARBA00022777"/>
    </source>
</evidence>
<dbReference type="PROSITE" id="PS50011">
    <property type="entry name" value="PROTEIN_KINASE_DOM"/>
    <property type="match status" value="1"/>
</dbReference>
<dbReference type="InterPro" id="IPR000719">
    <property type="entry name" value="Prot_kinase_dom"/>
</dbReference>
<name>A0A061J522_TRYRA</name>
<dbReference type="AlphaFoldDB" id="A0A061J522"/>
<dbReference type="GO" id="GO:0004674">
    <property type="term" value="F:protein serine/threonine kinase activity"/>
    <property type="evidence" value="ECO:0007669"/>
    <property type="project" value="UniProtKB-KW"/>
</dbReference>
<protein>
    <submittedName>
        <fullName evidence="7">Protein kinase</fullName>
    </submittedName>
</protein>
<dbReference type="InterPro" id="IPR008271">
    <property type="entry name" value="Ser/Thr_kinase_AS"/>
</dbReference>
<dbReference type="OrthoDB" id="5979581at2759"/>
<keyword evidence="3" id="KW-0547">Nucleotide-binding</keyword>
<dbReference type="GO" id="GO:0005737">
    <property type="term" value="C:cytoplasm"/>
    <property type="evidence" value="ECO:0007669"/>
    <property type="project" value="TreeGrafter"/>
</dbReference>
<keyword evidence="1" id="KW-0723">Serine/threonine-protein kinase</keyword>
<dbReference type="Pfam" id="PF00069">
    <property type="entry name" value="Pkinase"/>
    <property type="match status" value="1"/>
</dbReference>
<dbReference type="PROSITE" id="PS00108">
    <property type="entry name" value="PROTEIN_KINASE_ST"/>
    <property type="match status" value="1"/>
</dbReference>
<keyword evidence="4 7" id="KW-0418">Kinase</keyword>